<gene>
    <name evidence="2 5" type="primary">bshC</name>
    <name evidence="5" type="ORF">ACFS6H_13820</name>
</gene>
<reference evidence="6" key="1">
    <citation type="journal article" date="2019" name="Int. J. Syst. Evol. Microbiol.">
        <title>The Global Catalogue of Microorganisms (GCM) 10K type strain sequencing project: providing services to taxonomists for standard genome sequencing and annotation.</title>
        <authorList>
            <consortium name="The Broad Institute Genomics Platform"/>
            <consortium name="The Broad Institute Genome Sequencing Center for Infectious Disease"/>
            <person name="Wu L."/>
            <person name="Ma J."/>
        </authorList>
    </citation>
    <scope>NUCLEOTIDE SEQUENCE [LARGE SCALE GENOMIC DNA]</scope>
    <source>
        <strain evidence="6">KCTC 23299</strain>
    </source>
</reference>
<evidence type="ECO:0000259" key="4">
    <source>
        <dbReference type="Pfam" id="PF24850"/>
    </source>
</evidence>
<comment type="similarity">
    <text evidence="2">Belongs to the BshC family.</text>
</comment>
<comment type="caution">
    <text evidence="5">The sequence shown here is derived from an EMBL/GenBank/DDBJ whole genome shotgun (WGS) entry which is preliminary data.</text>
</comment>
<name>A0ABW6AAQ0_9BACT</name>
<keyword evidence="1 2" id="KW-0436">Ligase</keyword>
<keyword evidence="6" id="KW-1185">Reference proteome</keyword>
<organism evidence="5 6">
    <name type="scientific">Terrimonas rubra</name>
    <dbReference type="NCBI Taxonomy" id="1035890"/>
    <lineage>
        <taxon>Bacteria</taxon>
        <taxon>Pseudomonadati</taxon>
        <taxon>Bacteroidota</taxon>
        <taxon>Chitinophagia</taxon>
        <taxon>Chitinophagales</taxon>
        <taxon>Chitinophagaceae</taxon>
        <taxon>Terrimonas</taxon>
    </lineage>
</organism>
<dbReference type="EC" id="6.-.-.-" evidence="2"/>
<dbReference type="InterPro" id="IPR055398">
    <property type="entry name" value="Rossmann-like_BshC"/>
</dbReference>
<dbReference type="Pfam" id="PF10079">
    <property type="entry name" value="Rossmann-like_BshC"/>
    <property type="match status" value="1"/>
</dbReference>
<evidence type="ECO:0000313" key="5">
    <source>
        <dbReference type="EMBL" id="MFD2920798.1"/>
    </source>
</evidence>
<accession>A0ABW6AAQ0</accession>
<dbReference type="Proteomes" id="UP001597511">
    <property type="component" value="Unassembled WGS sequence"/>
</dbReference>
<dbReference type="NCBIfam" id="TIGR03998">
    <property type="entry name" value="thiol_BshC"/>
    <property type="match status" value="1"/>
</dbReference>
<dbReference type="InterPro" id="IPR055399">
    <property type="entry name" value="CC_BshC"/>
</dbReference>
<feature type="domain" description="Bacillithiol biosynthesis BshC N-terminal Rossmann-like" evidence="3">
    <location>
        <begin position="5"/>
        <end position="374"/>
    </location>
</feature>
<evidence type="ECO:0000259" key="3">
    <source>
        <dbReference type="Pfam" id="PF10079"/>
    </source>
</evidence>
<evidence type="ECO:0000313" key="6">
    <source>
        <dbReference type="Proteomes" id="UP001597511"/>
    </source>
</evidence>
<feature type="domain" description="Bacillithiol biosynthesis BshC C-terminal coiled-coil" evidence="4">
    <location>
        <begin position="376"/>
        <end position="531"/>
    </location>
</feature>
<protein>
    <recommendedName>
        <fullName evidence="2">Putative cysteine ligase BshC</fullName>
        <ecNumber evidence="2">6.-.-.-</ecNumber>
    </recommendedName>
</protein>
<dbReference type="Pfam" id="PF24850">
    <property type="entry name" value="CC_BshC"/>
    <property type="match status" value="1"/>
</dbReference>
<dbReference type="PIRSF" id="PIRSF012535">
    <property type="entry name" value="UCP012535"/>
    <property type="match status" value="1"/>
</dbReference>
<evidence type="ECO:0000256" key="2">
    <source>
        <dbReference type="HAMAP-Rule" id="MF_01867"/>
    </source>
</evidence>
<dbReference type="RefSeq" id="WP_386099849.1">
    <property type="nucleotide sequence ID" value="NZ_JBHUOZ010000003.1"/>
</dbReference>
<feature type="coiled-coil region" evidence="2">
    <location>
        <begin position="452"/>
        <end position="487"/>
    </location>
</feature>
<sequence length="533" mass="60464">MDCTTTKLSFKQTGYFSAIVNDYLQNAEALQPFYAARPDVEGVKQAIANRQAFATDRKALLTGLQQQYKGLNKTVELEKNLELLLQPTTFTITTAHQPNIFTGPLYFLYKIIHAIRLADSCKTIFPEYDFVPVYYMGSEDADLDELGHYFIDEKKYSWETGQTGAVGKMIVDDALLGLLEETASQVGVEPFGKEIIDILRAAYKKGETIQQATLSLVNTLFGRFGLVVLIPDNPVFKQLLIPVFKDDLYQQSALPLVEETGKRLQEAGYKEQAHPRAVNLFYLADGIRNRIETTEKGFSVVDTDLQFTGEAMLQELEQHPERFSPNVILRGIMQETVLPNILFVGGGGELAYWLQLQGVFAHYKVPFPILLLRNSFLIFDKEQRKKIEKLGLEDADIFLPETALLNKLVKGDTAHELSLANAIEKIKAQYQSIKQQAAAIDVTLTRHVEALQTIALQKIEKLEKKMLRAEKRKFDTTKQQISQLKKALFPHHNLQERVENFISFYARHGEAFILQLNQHSPALESEFVLLQID</sequence>
<keyword evidence="2" id="KW-0175">Coiled coil</keyword>
<proteinExistence type="inferred from homology"/>
<dbReference type="EMBL" id="JBHUOZ010000003">
    <property type="protein sequence ID" value="MFD2920798.1"/>
    <property type="molecule type" value="Genomic_DNA"/>
</dbReference>
<evidence type="ECO:0000256" key="1">
    <source>
        <dbReference type="ARBA" id="ARBA00022598"/>
    </source>
</evidence>
<dbReference type="InterPro" id="IPR011199">
    <property type="entry name" value="Bacillithiol_biosynth_BshC"/>
</dbReference>
<dbReference type="HAMAP" id="MF_01867">
    <property type="entry name" value="BshC"/>
    <property type="match status" value="1"/>
</dbReference>